<gene>
    <name evidence="2" type="ORF">MYCIT1_LOCUS25308</name>
</gene>
<feature type="compositionally biased region" description="Basic and acidic residues" evidence="1">
    <location>
        <begin position="208"/>
        <end position="226"/>
    </location>
</feature>
<feature type="compositionally biased region" description="Gly residues" evidence="1">
    <location>
        <begin position="261"/>
        <end position="281"/>
    </location>
</feature>
<keyword evidence="3" id="KW-1185">Reference proteome</keyword>
<accession>A0AAD2HJ48</accession>
<dbReference type="InterPro" id="IPR053203">
    <property type="entry name" value="Cisplatin_resist-associated"/>
</dbReference>
<feature type="region of interest" description="Disordered" evidence="1">
    <location>
        <begin position="1"/>
        <end position="79"/>
    </location>
</feature>
<evidence type="ECO:0000313" key="3">
    <source>
        <dbReference type="Proteomes" id="UP001295794"/>
    </source>
</evidence>
<dbReference type="Pfam" id="PF12223">
    <property type="entry name" value="DUF3602"/>
    <property type="match status" value="1"/>
</dbReference>
<comment type="caution">
    <text evidence="2">The sequence shown here is derived from an EMBL/GenBank/DDBJ whole genome shotgun (WGS) entry which is preliminary data.</text>
</comment>
<feature type="compositionally biased region" description="Basic and acidic residues" evidence="1">
    <location>
        <begin position="246"/>
        <end position="255"/>
    </location>
</feature>
<dbReference type="EMBL" id="CAVNYO010000412">
    <property type="protein sequence ID" value="CAK5276772.1"/>
    <property type="molecule type" value="Genomic_DNA"/>
</dbReference>
<sequence length="281" mass="28707">MTDRSTSRGREFVTSSGRGGLGNMRPPSNSRDRPTTGPDDFSDTRGREPPVSISEIRSTGRGGAGNFRSPSREPTDNQDVRVPAERELMRAHSQLEQTVVHSTGRGGAGNMSRSRSRGPDSTLAPSTTHTVALPPVVHSSGRGGVGNITPGPAPAFERGRTPGAAEGIHSTGRGGLANLTASPSPAPDTIVHHPGVYESSGRGGAGNIRDRSSSASRERSASKDRVAAAAEKGGIAGLWGRKHHHGPPETIREDGQPGPAGLLGGDASGAGGVAGGGRLPL</sequence>
<proteinExistence type="predicted"/>
<dbReference type="AlphaFoldDB" id="A0AAD2HJ48"/>
<dbReference type="Proteomes" id="UP001295794">
    <property type="component" value="Unassembled WGS sequence"/>
</dbReference>
<evidence type="ECO:0000313" key="2">
    <source>
        <dbReference type="EMBL" id="CAK5276772.1"/>
    </source>
</evidence>
<dbReference type="PANTHER" id="PTHR34693">
    <property type="entry name" value="PROTEIN PAR32"/>
    <property type="match status" value="1"/>
</dbReference>
<reference evidence="2" key="1">
    <citation type="submission" date="2023-11" db="EMBL/GenBank/DDBJ databases">
        <authorList>
            <person name="De Vega J J."/>
            <person name="De Vega J J."/>
        </authorList>
    </citation>
    <scope>NUCLEOTIDE SEQUENCE</scope>
</reference>
<protein>
    <submittedName>
        <fullName evidence="2">Uncharacterized protein</fullName>
    </submittedName>
</protein>
<name>A0AAD2HJ48_9AGAR</name>
<dbReference type="PANTHER" id="PTHR34693:SF1">
    <property type="entry name" value="PROTEIN PAR32"/>
    <property type="match status" value="1"/>
</dbReference>
<organism evidence="2 3">
    <name type="scientific">Mycena citricolor</name>
    <dbReference type="NCBI Taxonomy" id="2018698"/>
    <lineage>
        <taxon>Eukaryota</taxon>
        <taxon>Fungi</taxon>
        <taxon>Dikarya</taxon>
        <taxon>Basidiomycota</taxon>
        <taxon>Agaricomycotina</taxon>
        <taxon>Agaricomycetes</taxon>
        <taxon>Agaricomycetidae</taxon>
        <taxon>Agaricales</taxon>
        <taxon>Marasmiineae</taxon>
        <taxon>Mycenaceae</taxon>
        <taxon>Mycena</taxon>
    </lineage>
</organism>
<evidence type="ECO:0000256" key="1">
    <source>
        <dbReference type="SAM" id="MobiDB-lite"/>
    </source>
</evidence>
<feature type="compositionally biased region" description="Basic and acidic residues" evidence="1">
    <location>
        <begin position="1"/>
        <end position="11"/>
    </location>
</feature>
<feature type="region of interest" description="Disordered" evidence="1">
    <location>
        <begin position="94"/>
        <end position="281"/>
    </location>
</feature>
<feature type="compositionally biased region" description="Basic and acidic residues" evidence="1">
    <location>
        <begin position="70"/>
        <end position="79"/>
    </location>
</feature>
<dbReference type="InterPro" id="IPR022024">
    <property type="entry name" value="DUF3602"/>
</dbReference>